<evidence type="ECO:0000313" key="3">
    <source>
        <dbReference type="EMBL" id="MFC3581827.1"/>
    </source>
</evidence>
<feature type="transmembrane region" description="Helical" evidence="2">
    <location>
        <begin position="283"/>
        <end position="307"/>
    </location>
</feature>
<dbReference type="EMBL" id="JBHRXP010000007">
    <property type="protein sequence ID" value="MFC3581827.1"/>
    <property type="molecule type" value="Genomic_DNA"/>
</dbReference>
<feature type="transmembrane region" description="Helical" evidence="2">
    <location>
        <begin position="253"/>
        <end position="271"/>
    </location>
</feature>
<comment type="caution">
    <text evidence="3">The sequence shown here is derived from an EMBL/GenBank/DDBJ whole genome shotgun (WGS) entry which is preliminary data.</text>
</comment>
<dbReference type="RefSeq" id="WP_261292345.1">
    <property type="nucleotide sequence ID" value="NZ_JANQBK010000001.1"/>
</dbReference>
<gene>
    <name evidence="3" type="ORF">ACFONA_16785</name>
</gene>
<keyword evidence="4" id="KW-1185">Reference proteome</keyword>
<evidence type="ECO:0000256" key="1">
    <source>
        <dbReference type="SAM" id="MobiDB-lite"/>
    </source>
</evidence>
<name>A0ABV7SZT7_9SPHN</name>
<evidence type="ECO:0000313" key="4">
    <source>
        <dbReference type="Proteomes" id="UP001595713"/>
    </source>
</evidence>
<reference evidence="4" key="1">
    <citation type="journal article" date="2019" name="Int. J. Syst. Evol. Microbiol.">
        <title>The Global Catalogue of Microorganisms (GCM) 10K type strain sequencing project: providing services to taxonomists for standard genome sequencing and annotation.</title>
        <authorList>
            <consortium name="The Broad Institute Genomics Platform"/>
            <consortium name="The Broad Institute Genome Sequencing Center for Infectious Disease"/>
            <person name="Wu L."/>
            <person name="Ma J."/>
        </authorList>
    </citation>
    <scope>NUCLEOTIDE SEQUENCE [LARGE SCALE GENOMIC DNA]</scope>
    <source>
        <strain evidence="4">KCTC 42739</strain>
    </source>
</reference>
<protein>
    <recommendedName>
        <fullName evidence="5">PDZ domain-containing protein</fullName>
    </recommendedName>
</protein>
<feature type="transmembrane region" description="Helical" evidence="2">
    <location>
        <begin position="139"/>
        <end position="161"/>
    </location>
</feature>
<keyword evidence="2" id="KW-0812">Transmembrane</keyword>
<feature type="transmembrane region" description="Helical" evidence="2">
    <location>
        <begin position="230"/>
        <end position="247"/>
    </location>
</feature>
<dbReference type="Proteomes" id="UP001595713">
    <property type="component" value="Unassembled WGS sequence"/>
</dbReference>
<feature type="transmembrane region" description="Helical" evidence="2">
    <location>
        <begin position="319"/>
        <end position="345"/>
    </location>
</feature>
<feature type="transmembrane region" description="Helical" evidence="2">
    <location>
        <begin position="198"/>
        <end position="218"/>
    </location>
</feature>
<proteinExistence type="predicted"/>
<feature type="region of interest" description="Disordered" evidence="1">
    <location>
        <begin position="569"/>
        <end position="588"/>
    </location>
</feature>
<organism evidence="3 4">
    <name type="scientific">Sphingomonas hylomeconis</name>
    <dbReference type="NCBI Taxonomy" id="1395958"/>
    <lineage>
        <taxon>Bacteria</taxon>
        <taxon>Pseudomonadati</taxon>
        <taxon>Pseudomonadota</taxon>
        <taxon>Alphaproteobacteria</taxon>
        <taxon>Sphingomonadales</taxon>
        <taxon>Sphingomonadaceae</taxon>
        <taxon>Sphingomonas</taxon>
    </lineage>
</organism>
<keyword evidence="2" id="KW-0472">Membrane</keyword>
<evidence type="ECO:0008006" key="5">
    <source>
        <dbReference type="Google" id="ProtNLM"/>
    </source>
</evidence>
<sequence length="588" mass="63322">MPRTLRRVWLALLLLVAAIQLAGFAFVLFDAYRINPALHAIGIEIEFDDDARPVVAPLRADIVAAGVARGDRIVAIAGRRYAPGASAATLARAIIAAPGDRVALRLRKPDGREITLRASRSARAASIPPRNAVPLNIRMGVRLFFTLLCSLSLLGSSFVLLHRRPRDPEALLLGLGFLAIAACVDPPLLMWMSIGLDWVIDALTGLWWTMLAIALAAFPDGRFTPRVLRWSLLVAPVLGIVLMLDSVDETTSLLIGVGVPLLLLAAQVIRYRRLEPGHARQQIKWAALGFAAGFLAVGVALAMSLAAYDQWSATPRGAWLLATVCLFNLGFAIMPLGLLVSVIRYRLWDVDQIISRSVAYTAVTSGIVLLWTLLSDVAKQLLATLMGPGNAMLGLALGAIVATSVFVPTQRAVLQWSKRRFTPASVDLERLPVRLTLWRDRCDAPELAARVLDVALRALHASAGAVFARTPTGRSLLARRSLESDDVLAAASAGSDGARALGGHVLHLEDEDGMAGWLILMPRDDQSRFPRSELQALAAAAGPIAQALRAATRAQRPEAAPRQLVDELRERLERLEQGNPSAPGHAAT</sequence>
<feature type="transmembrane region" description="Helical" evidence="2">
    <location>
        <begin position="357"/>
        <end position="374"/>
    </location>
</feature>
<keyword evidence="2" id="KW-1133">Transmembrane helix</keyword>
<feature type="transmembrane region" description="Helical" evidence="2">
    <location>
        <begin position="170"/>
        <end position="192"/>
    </location>
</feature>
<accession>A0ABV7SZT7</accession>
<feature type="transmembrane region" description="Helical" evidence="2">
    <location>
        <begin position="394"/>
        <end position="414"/>
    </location>
</feature>
<evidence type="ECO:0000256" key="2">
    <source>
        <dbReference type="SAM" id="Phobius"/>
    </source>
</evidence>